<feature type="compositionally biased region" description="Basic residues" evidence="1">
    <location>
        <begin position="235"/>
        <end position="256"/>
    </location>
</feature>
<dbReference type="AlphaFoldDB" id="A0A6J4RL57"/>
<feature type="compositionally biased region" description="Basic and acidic residues" evidence="1">
    <location>
        <begin position="160"/>
        <end position="174"/>
    </location>
</feature>
<dbReference type="EMBL" id="CADCVK010000189">
    <property type="protein sequence ID" value="CAA9476093.1"/>
    <property type="molecule type" value="Genomic_DNA"/>
</dbReference>
<feature type="compositionally biased region" description="Basic and acidic residues" evidence="1">
    <location>
        <begin position="124"/>
        <end position="136"/>
    </location>
</feature>
<feature type="non-terminal residue" evidence="2">
    <location>
        <position position="1"/>
    </location>
</feature>
<dbReference type="GO" id="GO:0004053">
    <property type="term" value="F:arginase activity"/>
    <property type="evidence" value="ECO:0007669"/>
    <property type="project" value="UniProtKB-EC"/>
</dbReference>
<dbReference type="EC" id="3.5.3.1" evidence="2"/>
<feature type="region of interest" description="Disordered" evidence="1">
    <location>
        <begin position="22"/>
        <end position="256"/>
    </location>
</feature>
<feature type="compositionally biased region" description="Basic and acidic residues" evidence="1">
    <location>
        <begin position="50"/>
        <end position="69"/>
    </location>
</feature>
<keyword evidence="2" id="KW-0378">Hydrolase</keyword>
<organism evidence="2">
    <name type="scientific">uncultured Rubrobacteraceae bacterium</name>
    <dbReference type="NCBI Taxonomy" id="349277"/>
    <lineage>
        <taxon>Bacteria</taxon>
        <taxon>Bacillati</taxon>
        <taxon>Actinomycetota</taxon>
        <taxon>Rubrobacteria</taxon>
        <taxon>Rubrobacterales</taxon>
        <taxon>Rubrobacteraceae</taxon>
        <taxon>environmental samples</taxon>
    </lineage>
</organism>
<evidence type="ECO:0000256" key="1">
    <source>
        <dbReference type="SAM" id="MobiDB-lite"/>
    </source>
</evidence>
<feature type="compositionally biased region" description="Basic residues" evidence="1">
    <location>
        <begin position="182"/>
        <end position="192"/>
    </location>
</feature>
<proteinExistence type="predicted"/>
<feature type="compositionally biased region" description="Basic and acidic residues" evidence="1">
    <location>
        <begin position="91"/>
        <end position="105"/>
    </location>
</feature>
<sequence length="296" mass="32980">EKHGRASGRAHRLRALRLRAARRAHGCRPRPSLGQRAPGATPLRVPAIADLRRLGPRDRPAGRGGDRVRVGPPGLRAGAGGRGRGRVPARALRELQHVRRDDRRGRSGGPRRGVVRRPRGLQHAGDDDHGFHGRDGPRHRRGPLLEGDDRGRAGLLPGCRGERGARRREGDRALGGDSARGLGRRRRRRGSHRVGGAGRPRGGARRVEGQGGQGLRPPRPRRPRPGEGWQGQRVRPQRRSRRRGPARRARHGKGALLRRRGWDRLLRSCLRRGWRRPRRGARVRGAARRPHGARRL</sequence>
<accession>A0A6J4RL57</accession>
<protein>
    <submittedName>
        <fullName evidence="2">Arginase</fullName>
        <ecNumber evidence="2">3.5.3.1</ecNumber>
    </submittedName>
</protein>
<name>A0A6J4RL57_9ACTN</name>
<reference evidence="2" key="1">
    <citation type="submission" date="2020-02" db="EMBL/GenBank/DDBJ databases">
        <authorList>
            <person name="Meier V. D."/>
        </authorList>
    </citation>
    <scope>NUCLEOTIDE SEQUENCE</scope>
    <source>
        <strain evidence="2">AVDCRST_MAG12</strain>
    </source>
</reference>
<feature type="region of interest" description="Disordered" evidence="1">
    <location>
        <begin position="277"/>
        <end position="296"/>
    </location>
</feature>
<evidence type="ECO:0000313" key="2">
    <source>
        <dbReference type="EMBL" id="CAA9476093.1"/>
    </source>
</evidence>
<feature type="non-terminal residue" evidence="2">
    <location>
        <position position="296"/>
    </location>
</feature>
<gene>
    <name evidence="2" type="ORF">AVDCRST_MAG12-1172</name>
</gene>